<evidence type="ECO:0000256" key="1">
    <source>
        <dbReference type="ARBA" id="ARBA00022729"/>
    </source>
</evidence>
<dbReference type="EMBL" id="BMZO01000002">
    <property type="protein sequence ID" value="GHC63923.1"/>
    <property type="molecule type" value="Genomic_DNA"/>
</dbReference>
<reference evidence="5" key="1">
    <citation type="journal article" date="2014" name="Int. J. Syst. Evol. Microbiol.">
        <title>Complete genome sequence of Corynebacterium casei LMG S-19264T (=DSM 44701T), isolated from a smear-ripened cheese.</title>
        <authorList>
            <consortium name="US DOE Joint Genome Institute (JGI-PGF)"/>
            <person name="Walter F."/>
            <person name="Albersmeier A."/>
            <person name="Kalinowski J."/>
            <person name="Ruckert C."/>
        </authorList>
    </citation>
    <scope>NUCLEOTIDE SEQUENCE</scope>
    <source>
        <strain evidence="5">KCTC 42097</strain>
    </source>
</reference>
<keyword evidence="6" id="KW-1185">Reference proteome</keyword>
<proteinExistence type="predicted"/>
<feature type="chain" id="PRO_5035182676" evidence="4">
    <location>
        <begin position="25"/>
        <end position="380"/>
    </location>
</feature>
<protein>
    <submittedName>
        <fullName evidence="5">ABC transporter substrate-binding protein</fullName>
    </submittedName>
</protein>
<dbReference type="InterPro" id="IPR018389">
    <property type="entry name" value="DctP_fam"/>
</dbReference>
<evidence type="ECO:0000256" key="2">
    <source>
        <dbReference type="PIRSR" id="PIRSR039026-1"/>
    </source>
</evidence>
<dbReference type="Pfam" id="PF03480">
    <property type="entry name" value="DctP"/>
    <property type="match status" value="1"/>
</dbReference>
<dbReference type="PROSITE" id="PS51318">
    <property type="entry name" value="TAT"/>
    <property type="match status" value="1"/>
</dbReference>
<dbReference type="GO" id="GO:0046872">
    <property type="term" value="F:metal ion binding"/>
    <property type="evidence" value="ECO:0007669"/>
    <property type="project" value="UniProtKB-KW"/>
</dbReference>
<dbReference type="GO" id="GO:0031317">
    <property type="term" value="C:tripartite ATP-independent periplasmic transporter complex"/>
    <property type="evidence" value="ECO:0007669"/>
    <property type="project" value="InterPro"/>
</dbReference>
<evidence type="ECO:0000313" key="5">
    <source>
        <dbReference type="EMBL" id="GHC63923.1"/>
    </source>
</evidence>
<name>A0A8J3GGB7_9HYPH</name>
<dbReference type="RefSeq" id="WP_189487724.1">
    <property type="nucleotide sequence ID" value="NZ_BMZO01000002.1"/>
</dbReference>
<reference evidence="5" key="2">
    <citation type="submission" date="2020-09" db="EMBL/GenBank/DDBJ databases">
        <authorList>
            <person name="Sun Q."/>
            <person name="Kim S."/>
        </authorList>
    </citation>
    <scope>NUCLEOTIDE SEQUENCE</scope>
    <source>
        <strain evidence="5">KCTC 42097</strain>
    </source>
</reference>
<feature type="binding site" evidence="2">
    <location>
        <position position="188"/>
    </location>
    <ligand>
        <name>substrate</name>
    </ligand>
</feature>
<keyword evidence="1 4" id="KW-0732">Signal</keyword>
<feature type="binding site" evidence="2">
    <location>
        <position position="167"/>
    </location>
    <ligand>
        <name>substrate</name>
    </ligand>
</feature>
<dbReference type="Gene3D" id="3.40.190.170">
    <property type="entry name" value="Bacterial extracellular solute-binding protein, family 7"/>
    <property type="match status" value="1"/>
</dbReference>
<dbReference type="InterPro" id="IPR006311">
    <property type="entry name" value="TAT_signal"/>
</dbReference>
<comment type="caution">
    <text evidence="5">The sequence shown here is derived from an EMBL/GenBank/DDBJ whole genome shotgun (WGS) entry which is preliminary data.</text>
</comment>
<keyword evidence="3" id="KW-0479">Metal-binding</keyword>
<sequence length="380" mass="41554">MDRRSFFKKAGVVGAGAVATTALAAPAIAQANPKITWRIASSFPKSLDTIYGGGETLSKMVSEATEGNFTLQVFAAGELVPGLQALDAAQNGTVEACHTVAYYYTGKAKTWALGAAVPFALNPRGMNAWLYHGDRGGEGSQRGIDVLNEFYHKNGVHGLPCGNTGTQMGGWFRKEIKTVADLQGLKMRIAGVAGDIMGKLGVVPQQLAGGDVYPALERGTIDAAEWVGPYDDEKLGFVKVAPNYYYPGFWEGGPTVNMFFNQAKWDSLPEHYKSLLQTACQAADADMLQKYDYLNTRAIRTLVSQGAKLQPFSKEIMDAAFKASNEYYAEQSAQSEDFKKIWDAIIKFRAEYFLWTQIADSQFDTYMMQQQRAGTLKVDG</sequence>
<evidence type="ECO:0000256" key="3">
    <source>
        <dbReference type="PIRSR" id="PIRSR039026-2"/>
    </source>
</evidence>
<feature type="binding site" evidence="3">
    <location>
        <position position="225"/>
    </location>
    <ligand>
        <name>substrate</name>
    </ligand>
</feature>
<organism evidence="5 6">
    <name type="scientific">Limoniibacter endophyticus</name>
    <dbReference type="NCBI Taxonomy" id="1565040"/>
    <lineage>
        <taxon>Bacteria</taxon>
        <taxon>Pseudomonadati</taxon>
        <taxon>Pseudomonadota</taxon>
        <taxon>Alphaproteobacteria</taxon>
        <taxon>Hyphomicrobiales</taxon>
        <taxon>Bartonellaceae</taxon>
        <taxon>Limoniibacter</taxon>
    </lineage>
</organism>
<dbReference type="PANTHER" id="PTHR33376:SF5">
    <property type="entry name" value="EXTRACYTOPLASMIC SOLUTE RECEPTOR PROTEIN"/>
    <property type="match status" value="1"/>
</dbReference>
<gene>
    <name evidence="5" type="ORF">GCM10010136_05560</name>
</gene>
<dbReference type="InterPro" id="IPR026289">
    <property type="entry name" value="SBP_TakP-like"/>
</dbReference>
<dbReference type="PANTHER" id="PTHR33376">
    <property type="match status" value="1"/>
</dbReference>
<dbReference type="InterPro" id="IPR038404">
    <property type="entry name" value="TRAP_DctP_sf"/>
</dbReference>
<feature type="signal peptide" evidence="4">
    <location>
        <begin position="1"/>
        <end position="24"/>
    </location>
</feature>
<dbReference type="NCBIfam" id="NF037995">
    <property type="entry name" value="TRAP_S1"/>
    <property type="match status" value="1"/>
</dbReference>
<evidence type="ECO:0000313" key="6">
    <source>
        <dbReference type="Proteomes" id="UP000641137"/>
    </source>
</evidence>
<dbReference type="Gene3D" id="3.40.190.10">
    <property type="entry name" value="Periplasmic binding protein-like II"/>
    <property type="match status" value="1"/>
</dbReference>
<feature type="binding site" evidence="3">
    <location>
        <position position="226"/>
    </location>
    <ligand>
        <name>Na(+)</name>
        <dbReference type="ChEBI" id="CHEBI:29101"/>
    </ligand>
</feature>
<accession>A0A8J3GGB7</accession>
<dbReference type="AlphaFoldDB" id="A0A8J3GGB7"/>
<dbReference type="GO" id="GO:0055085">
    <property type="term" value="P:transmembrane transport"/>
    <property type="evidence" value="ECO:0007669"/>
    <property type="project" value="InterPro"/>
</dbReference>
<evidence type="ECO:0000256" key="4">
    <source>
        <dbReference type="SAM" id="SignalP"/>
    </source>
</evidence>
<feature type="binding site" evidence="3">
    <location>
        <position position="251"/>
    </location>
    <ligand>
        <name>substrate</name>
    </ligand>
</feature>
<dbReference type="Proteomes" id="UP000641137">
    <property type="component" value="Unassembled WGS sequence"/>
</dbReference>
<dbReference type="PIRSF" id="PIRSF039026">
    <property type="entry name" value="SiaP"/>
    <property type="match status" value="1"/>
</dbReference>